<dbReference type="EMBL" id="CP023694">
    <property type="protein sequence ID" value="QEV28973.1"/>
    <property type="molecule type" value="Genomic_DNA"/>
</dbReference>
<sequence>MRAILWKRSSARVLKGVPVTFLAAGLLVAGSHTATSAVAATATAHHSAVQNKVITLPGATSAEGIAAGKGTTFYAGDLYAGDIYRGDIRTGTAERFIDAPAGRAAVGMKADTRHGLLFVAGDKSGQAYVYSTSTGAEVATLQLAVPGTTSLINDVVLTAGGAWFTDSAQAKLHFVPVSKQGTLGQVRTLDVTGPAAELSGEYNLNGIEATPDGKTLIVGHFANQRIYTVDPDTGASAVIKGVKAPNADGLVLHGRDLWVVQGFDNKISRFKLSGDLRSGTLEKEITSPAYGVPATAARFGHLLAAVNAHFDTRPTPQDPPASPTYEVVVTKS</sequence>
<dbReference type="PANTHER" id="PTHR47572">
    <property type="entry name" value="LIPOPROTEIN-RELATED"/>
    <property type="match status" value="1"/>
</dbReference>
<dbReference type="InterPro" id="IPR051262">
    <property type="entry name" value="SMP-30/CGR1_Lactonase"/>
</dbReference>
<comment type="similarity">
    <text evidence="1">Belongs to the SMP-30/CGR1 family.</text>
</comment>
<dbReference type="Gene3D" id="2.120.10.30">
    <property type="entry name" value="TolB, C-terminal domain"/>
    <property type="match status" value="1"/>
</dbReference>
<dbReference type="Gene3D" id="2.130.10.10">
    <property type="entry name" value="YVTN repeat-like/Quinoprotein amine dehydrogenase"/>
    <property type="match status" value="1"/>
</dbReference>
<keyword evidence="3" id="KW-0732">Signal</keyword>
<feature type="chain" id="PRO_5023849544" description="SMP-30/Gluconolactonase/LRE-like region domain-containing protein" evidence="3">
    <location>
        <begin position="40"/>
        <end position="332"/>
    </location>
</feature>
<dbReference type="InterPro" id="IPR013658">
    <property type="entry name" value="SGL"/>
</dbReference>
<name>A0A5J6IEJ6_STRC4</name>
<dbReference type="SUPFAM" id="SSF63825">
    <property type="entry name" value="YWTD domain"/>
    <property type="match status" value="1"/>
</dbReference>
<dbReference type="InterPro" id="IPR011042">
    <property type="entry name" value="6-blade_b-propeller_TolB-like"/>
</dbReference>
<evidence type="ECO:0000256" key="2">
    <source>
        <dbReference type="ARBA" id="ARBA00022801"/>
    </source>
</evidence>
<protein>
    <recommendedName>
        <fullName evidence="4">SMP-30/Gluconolactonase/LRE-like region domain-containing protein</fullName>
    </recommendedName>
</protein>
<evidence type="ECO:0000313" key="5">
    <source>
        <dbReference type="EMBL" id="QEV28973.1"/>
    </source>
</evidence>
<accession>A0A5J6IEJ6</accession>
<dbReference type="Pfam" id="PF08450">
    <property type="entry name" value="SGL"/>
    <property type="match status" value="1"/>
</dbReference>
<feature type="signal peptide" evidence="3">
    <location>
        <begin position="1"/>
        <end position="39"/>
    </location>
</feature>
<evidence type="ECO:0000313" key="6">
    <source>
        <dbReference type="Proteomes" id="UP000326598"/>
    </source>
</evidence>
<evidence type="ECO:0000259" key="4">
    <source>
        <dbReference type="Pfam" id="PF08450"/>
    </source>
</evidence>
<dbReference type="KEGG" id="scoe:CP976_35890"/>
<proteinExistence type="inferred from homology"/>
<dbReference type="InterPro" id="IPR015943">
    <property type="entry name" value="WD40/YVTN_repeat-like_dom_sf"/>
</dbReference>
<evidence type="ECO:0000256" key="1">
    <source>
        <dbReference type="ARBA" id="ARBA00008853"/>
    </source>
</evidence>
<evidence type="ECO:0000256" key="3">
    <source>
        <dbReference type="SAM" id="SignalP"/>
    </source>
</evidence>
<dbReference type="GO" id="GO:0016787">
    <property type="term" value="F:hydrolase activity"/>
    <property type="evidence" value="ECO:0007669"/>
    <property type="project" value="UniProtKB-KW"/>
</dbReference>
<dbReference type="PANTHER" id="PTHR47572:SF4">
    <property type="entry name" value="LACTONASE DRP35"/>
    <property type="match status" value="1"/>
</dbReference>
<keyword evidence="2" id="KW-0378">Hydrolase</keyword>
<dbReference type="GeneID" id="91421421"/>
<dbReference type="Proteomes" id="UP000326598">
    <property type="component" value="Chromosome"/>
</dbReference>
<organism evidence="5 6">
    <name type="scientific">Streptomyces coeruleorubidus</name>
    <dbReference type="NCBI Taxonomy" id="116188"/>
    <lineage>
        <taxon>Bacteria</taxon>
        <taxon>Bacillati</taxon>
        <taxon>Actinomycetota</taxon>
        <taxon>Actinomycetes</taxon>
        <taxon>Kitasatosporales</taxon>
        <taxon>Streptomycetaceae</taxon>
        <taxon>Streptomyces</taxon>
    </lineage>
</organism>
<dbReference type="AlphaFoldDB" id="A0A5J6IEJ6"/>
<reference evidence="5 6" key="1">
    <citation type="submission" date="2017-09" db="EMBL/GenBank/DDBJ databases">
        <authorList>
            <person name="Lee N."/>
            <person name="Cho B.-K."/>
        </authorList>
    </citation>
    <scope>NUCLEOTIDE SEQUENCE [LARGE SCALE GENOMIC DNA]</scope>
    <source>
        <strain evidence="5 6">ATCC 13740</strain>
    </source>
</reference>
<dbReference type="RefSeq" id="WP_150484056.1">
    <property type="nucleotide sequence ID" value="NZ_BMTB01000040.1"/>
</dbReference>
<feature type="domain" description="SMP-30/Gluconolactonase/LRE-like region" evidence="4">
    <location>
        <begin position="69"/>
        <end position="293"/>
    </location>
</feature>
<gene>
    <name evidence="5" type="ORF">CP976_35890</name>
</gene>